<accession>A0AAV7RQI2</accession>
<evidence type="ECO:0000313" key="1">
    <source>
        <dbReference type="EMBL" id="KAJ1153812.1"/>
    </source>
</evidence>
<sequence>MTALVSYFDSVQLLWLEEGHCQFPDKPFMVEKAIQAISAMVGNKAPVLDGVTAAFYKEFAPILALHLLAMYE</sequence>
<dbReference type="EMBL" id="JANPWB010000009">
    <property type="protein sequence ID" value="KAJ1153812.1"/>
    <property type="molecule type" value="Genomic_DNA"/>
</dbReference>
<name>A0AAV7RQI2_PLEWA</name>
<gene>
    <name evidence="1" type="ORF">NDU88_006570</name>
</gene>
<organism evidence="1 2">
    <name type="scientific">Pleurodeles waltl</name>
    <name type="common">Iberian ribbed newt</name>
    <dbReference type="NCBI Taxonomy" id="8319"/>
    <lineage>
        <taxon>Eukaryota</taxon>
        <taxon>Metazoa</taxon>
        <taxon>Chordata</taxon>
        <taxon>Craniata</taxon>
        <taxon>Vertebrata</taxon>
        <taxon>Euteleostomi</taxon>
        <taxon>Amphibia</taxon>
        <taxon>Batrachia</taxon>
        <taxon>Caudata</taxon>
        <taxon>Salamandroidea</taxon>
        <taxon>Salamandridae</taxon>
        <taxon>Pleurodelinae</taxon>
        <taxon>Pleurodeles</taxon>
    </lineage>
</organism>
<keyword evidence="2" id="KW-1185">Reference proteome</keyword>
<dbReference type="AlphaFoldDB" id="A0AAV7RQI2"/>
<protein>
    <submittedName>
        <fullName evidence="1">Uncharacterized protein</fullName>
    </submittedName>
</protein>
<reference evidence="1" key="1">
    <citation type="journal article" date="2022" name="bioRxiv">
        <title>Sequencing and chromosome-scale assembly of the giantPleurodeles waltlgenome.</title>
        <authorList>
            <person name="Brown T."/>
            <person name="Elewa A."/>
            <person name="Iarovenko S."/>
            <person name="Subramanian E."/>
            <person name="Araus A.J."/>
            <person name="Petzold A."/>
            <person name="Susuki M."/>
            <person name="Suzuki K.-i.T."/>
            <person name="Hayashi T."/>
            <person name="Toyoda A."/>
            <person name="Oliveira C."/>
            <person name="Osipova E."/>
            <person name="Leigh N.D."/>
            <person name="Simon A."/>
            <person name="Yun M.H."/>
        </authorList>
    </citation>
    <scope>NUCLEOTIDE SEQUENCE</scope>
    <source>
        <strain evidence="1">20211129_DDA</strain>
        <tissue evidence="1">Liver</tissue>
    </source>
</reference>
<dbReference type="Proteomes" id="UP001066276">
    <property type="component" value="Chromosome 5"/>
</dbReference>
<proteinExistence type="predicted"/>
<evidence type="ECO:0000313" key="2">
    <source>
        <dbReference type="Proteomes" id="UP001066276"/>
    </source>
</evidence>
<comment type="caution">
    <text evidence="1">The sequence shown here is derived from an EMBL/GenBank/DDBJ whole genome shotgun (WGS) entry which is preliminary data.</text>
</comment>